<reference evidence="3 4" key="1">
    <citation type="submission" date="2016-11" db="EMBL/GenBank/DDBJ databases">
        <title>Draft Genome Sequences of Nine Cyanobacterial Strains from Diverse Habitats.</title>
        <authorList>
            <person name="Zhu T."/>
            <person name="Hou S."/>
            <person name="Lu X."/>
            <person name="Hess W.R."/>
        </authorList>
    </citation>
    <scope>NUCLEOTIDE SEQUENCE [LARGE SCALE GENOMIC DNA]</scope>
    <source>
        <strain evidence="3 4">5.2 s.c.1</strain>
    </source>
</reference>
<evidence type="ECO:0008006" key="5">
    <source>
        <dbReference type="Google" id="ProtNLM"/>
    </source>
</evidence>
<dbReference type="PANTHER" id="PTHR47485:SF1">
    <property type="entry name" value="THYLAKOID LUMENAL 17.4 KDA PROTEIN, CHLOROPLASTIC"/>
    <property type="match status" value="1"/>
</dbReference>
<dbReference type="InterPro" id="IPR001646">
    <property type="entry name" value="5peptide_repeat"/>
</dbReference>
<evidence type="ECO:0000256" key="1">
    <source>
        <dbReference type="ARBA" id="ARBA00022737"/>
    </source>
</evidence>
<keyword evidence="4" id="KW-1185">Reference proteome</keyword>
<keyword evidence="2" id="KW-1133">Transmembrane helix</keyword>
<dbReference type="OrthoDB" id="424003at2"/>
<dbReference type="Gene3D" id="2.160.20.80">
    <property type="entry name" value="E3 ubiquitin-protein ligase SopA"/>
    <property type="match status" value="1"/>
</dbReference>
<evidence type="ECO:0000313" key="3">
    <source>
        <dbReference type="EMBL" id="OKH28046.1"/>
    </source>
</evidence>
<keyword evidence="2" id="KW-0472">Membrane</keyword>
<keyword evidence="1" id="KW-0677">Repeat</keyword>
<proteinExistence type="predicted"/>
<name>A0A1U7HWT8_9CHRO</name>
<dbReference type="EMBL" id="MRCC01000004">
    <property type="protein sequence ID" value="OKH28046.1"/>
    <property type="molecule type" value="Genomic_DNA"/>
</dbReference>
<sequence length="213" mass="23428">MKDQPKIPADKIPEIFDRAARLYAEKNQSYSAEEIIQAGLEARIPPEYIQKAIAQVQAQQNSKQPTRRLQFSNFPLNAIAIAAAFILGSLVTATVAGIQPTQSRGRTPTNFLETNLERANLKQIDLRGRDLSNINLTKARLDRADLSDSNLSHANLSRARLRNANLSGANLSRANLSRADLRNANLVGAILDGTDLSRARLEGAILPDGMRYQ</sequence>
<gene>
    <name evidence="3" type="ORF">NIES1031_05590</name>
</gene>
<comment type="caution">
    <text evidence="3">The sequence shown here is derived from an EMBL/GenBank/DDBJ whole genome shotgun (WGS) entry which is preliminary data.</text>
</comment>
<accession>A0A1U7HWT8</accession>
<dbReference type="Proteomes" id="UP000185984">
    <property type="component" value="Unassembled WGS sequence"/>
</dbReference>
<dbReference type="Pfam" id="PF00805">
    <property type="entry name" value="Pentapeptide"/>
    <property type="match status" value="2"/>
</dbReference>
<feature type="transmembrane region" description="Helical" evidence="2">
    <location>
        <begin position="74"/>
        <end position="98"/>
    </location>
</feature>
<evidence type="ECO:0000313" key="4">
    <source>
        <dbReference type="Proteomes" id="UP000185984"/>
    </source>
</evidence>
<dbReference type="AlphaFoldDB" id="A0A1U7HWT8"/>
<dbReference type="SUPFAM" id="SSF141571">
    <property type="entry name" value="Pentapeptide repeat-like"/>
    <property type="match status" value="1"/>
</dbReference>
<protein>
    <recommendedName>
        <fullName evidence="5">Low-complexity protein</fullName>
    </recommendedName>
</protein>
<dbReference type="STRING" id="247279.NIES1031_05590"/>
<dbReference type="RefSeq" id="WP_073548506.1">
    <property type="nucleotide sequence ID" value="NZ_CAWMVK010000034.1"/>
</dbReference>
<evidence type="ECO:0000256" key="2">
    <source>
        <dbReference type="SAM" id="Phobius"/>
    </source>
</evidence>
<keyword evidence="2" id="KW-0812">Transmembrane</keyword>
<organism evidence="3 4">
    <name type="scientific">Chroogloeocystis siderophila 5.2 s.c.1</name>
    <dbReference type="NCBI Taxonomy" id="247279"/>
    <lineage>
        <taxon>Bacteria</taxon>
        <taxon>Bacillati</taxon>
        <taxon>Cyanobacteriota</taxon>
        <taxon>Cyanophyceae</taxon>
        <taxon>Oscillatoriophycideae</taxon>
        <taxon>Chroococcales</taxon>
        <taxon>Chroococcaceae</taxon>
        <taxon>Chroogloeocystis</taxon>
    </lineage>
</organism>
<dbReference type="PANTHER" id="PTHR47485">
    <property type="entry name" value="THYLAKOID LUMENAL 17.4 KDA PROTEIN, CHLOROPLASTIC"/>
    <property type="match status" value="1"/>
</dbReference>